<dbReference type="PANTHER" id="PTHR42709">
    <property type="entry name" value="ALKALINE PHOSPHATASE LIKE PROTEIN"/>
    <property type="match status" value="1"/>
</dbReference>
<organism evidence="2 3">
    <name type="scientific">Neptuniibacter pectenicola</name>
    <dbReference type="NCBI Taxonomy" id="1806669"/>
    <lineage>
        <taxon>Bacteria</taxon>
        <taxon>Pseudomonadati</taxon>
        <taxon>Pseudomonadota</taxon>
        <taxon>Gammaproteobacteria</taxon>
        <taxon>Oceanospirillales</taxon>
        <taxon>Oceanospirillaceae</taxon>
        <taxon>Neptuniibacter</taxon>
    </lineage>
</organism>
<protein>
    <submittedName>
        <fullName evidence="2">YqaA family protein</fullName>
    </submittedName>
</protein>
<feature type="transmembrane region" description="Helical" evidence="1">
    <location>
        <begin position="43"/>
        <end position="69"/>
    </location>
</feature>
<accession>A0ABU9TQE4</accession>
<keyword evidence="3" id="KW-1185">Reference proteome</keyword>
<keyword evidence="1" id="KW-0472">Membrane</keyword>
<proteinExistence type="predicted"/>
<name>A0ABU9TQE4_9GAMM</name>
<sequence length="139" mass="15404">MSDELSLIALFISGFISATLLPGGSEALLVWQLNENIHSATSLWIAVTAGNVLGGIVTFLMGWGIACYYPLRVFNKPRQQQAQRWIQKYGALSLLLSWLPIIGDPLCFMAGWLKTRFMLSVLMLTLGKGIRYLIIVGLM</sequence>
<evidence type="ECO:0000313" key="3">
    <source>
        <dbReference type="Proteomes" id="UP001449225"/>
    </source>
</evidence>
<keyword evidence="1" id="KW-1133">Transmembrane helix</keyword>
<gene>
    <name evidence="2" type="ORF">WNY58_05985</name>
</gene>
<comment type="caution">
    <text evidence="2">The sequence shown here is derived from an EMBL/GenBank/DDBJ whole genome shotgun (WGS) entry which is preliminary data.</text>
</comment>
<evidence type="ECO:0000256" key="1">
    <source>
        <dbReference type="SAM" id="Phobius"/>
    </source>
</evidence>
<reference evidence="2 3" key="1">
    <citation type="submission" date="2024-03" db="EMBL/GenBank/DDBJ databases">
        <title>Community enrichment and isolation of bacterial strains for fucoidan degradation.</title>
        <authorList>
            <person name="Sichert A."/>
        </authorList>
    </citation>
    <scope>NUCLEOTIDE SEQUENCE [LARGE SCALE GENOMIC DNA]</scope>
    <source>
        <strain evidence="2 3">AS76</strain>
    </source>
</reference>
<feature type="transmembrane region" description="Helical" evidence="1">
    <location>
        <begin position="89"/>
        <end position="111"/>
    </location>
</feature>
<evidence type="ECO:0000313" key="2">
    <source>
        <dbReference type="EMBL" id="MEM5535937.1"/>
    </source>
</evidence>
<dbReference type="EMBL" id="JBBMRA010000004">
    <property type="protein sequence ID" value="MEM5535937.1"/>
    <property type="molecule type" value="Genomic_DNA"/>
</dbReference>
<keyword evidence="1" id="KW-0812">Transmembrane</keyword>
<dbReference type="Proteomes" id="UP001449225">
    <property type="component" value="Unassembled WGS sequence"/>
</dbReference>
<dbReference type="PANTHER" id="PTHR42709:SF4">
    <property type="entry name" value="INNER MEMBRANE PROTEIN YQAA"/>
    <property type="match status" value="1"/>
</dbReference>
<dbReference type="InterPro" id="IPR051311">
    <property type="entry name" value="DedA_domain"/>
</dbReference>
<dbReference type="RefSeq" id="WP_342854008.1">
    <property type="nucleotide sequence ID" value="NZ_JBBMRA010000004.1"/>
</dbReference>
<feature type="transmembrane region" description="Helical" evidence="1">
    <location>
        <begin position="117"/>
        <end position="138"/>
    </location>
</feature>